<proteinExistence type="predicted"/>
<dbReference type="PANTHER" id="PTHR47784:SF9">
    <property type="entry name" value="ZN(II)2CYS6 TRANSCRIPTION FACTOR (EUROFUNG)"/>
    <property type="match status" value="1"/>
</dbReference>
<gene>
    <name evidence="1" type="ORF">UCRPC4_g06190</name>
</gene>
<dbReference type="PANTHER" id="PTHR47784">
    <property type="entry name" value="STEROL UPTAKE CONTROL PROTEIN 2"/>
    <property type="match status" value="1"/>
</dbReference>
<protein>
    <submittedName>
        <fullName evidence="1">Putative c6 zinc finger domain-containing protein</fullName>
    </submittedName>
</protein>
<comment type="caution">
    <text evidence="1">The sequence shown here is derived from an EMBL/GenBank/DDBJ whole genome shotgun (WGS) entry which is preliminary data.</text>
</comment>
<evidence type="ECO:0000313" key="2">
    <source>
        <dbReference type="Proteomes" id="UP000053317"/>
    </source>
</evidence>
<sequence length="319" mass="37145">MHALLALSSRHLMHLQPSQSAHQFAHTHHTHLAISTFQKQLQSQNLKAENMDIFFGINIIMSIISFSVDSQNPADSWVFQDSPAALESALNWLSIQGHFFYFGKFVQDNISTSMWRDAFYFMDDPKTCANPFPDILTRPGPEGIHPLLATLCSITSSSDTAESNPYIIPLRCITFIVEHQATKNPDSVRLSWLVARILPSYRKLLHSKDERALLLFALWLAKVRYLEFWWISGRVRKECAAIVMYLESSRDVRIRRLLEYPVRALGLESYLKDKERLENDWKEDRETRDWAEEMLYWDEQGKGKRWTWCHPEKANGRVS</sequence>
<reference evidence="1 2" key="1">
    <citation type="submission" date="2015-05" db="EMBL/GenBank/DDBJ databases">
        <title>Distinctive expansion of gene families associated with plant cell wall degradation and secondary metabolism in the genomes of grapevine trunk pathogens.</title>
        <authorList>
            <person name="Lawrence D.P."/>
            <person name="Travadon R."/>
            <person name="Rolshausen P.E."/>
            <person name="Baumgartner K."/>
        </authorList>
    </citation>
    <scope>NUCLEOTIDE SEQUENCE [LARGE SCALE GENOMIC DNA]</scope>
    <source>
        <strain evidence="1">UCRPC4</strain>
    </source>
</reference>
<dbReference type="AlphaFoldDB" id="A0A0G2DYN3"/>
<organism evidence="1 2">
    <name type="scientific">Phaeomoniella chlamydospora</name>
    <name type="common">Phaeoacremonium chlamydosporum</name>
    <dbReference type="NCBI Taxonomy" id="158046"/>
    <lineage>
        <taxon>Eukaryota</taxon>
        <taxon>Fungi</taxon>
        <taxon>Dikarya</taxon>
        <taxon>Ascomycota</taxon>
        <taxon>Pezizomycotina</taxon>
        <taxon>Eurotiomycetes</taxon>
        <taxon>Chaetothyriomycetidae</taxon>
        <taxon>Phaeomoniellales</taxon>
        <taxon>Phaeomoniellaceae</taxon>
        <taxon>Phaeomoniella</taxon>
    </lineage>
</organism>
<dbReference type="EMBL" id="LCWF01000178">
    <property type="protein sequence ID" value="KKY15689.1"/>
    <property type="molecule type" value="Genomic_DNA"/>
</dbReference>
<dbReference type="Proteomes" id="UP000053317">
    <property type="component" value="Unassembled WGS sequence"/>
</dbReference>
<name>A0A0G2DYN3_PHACM</name>
<evidence type="ECO:0000313" key="1">
    <source>
        <dbReference type="EMBL" id="KKY15689.1"/>
    </source>
</evidence>
<dbReference type="OrthoDB" id="416217at2759"/>
<dbReference type="GO" id="GO:0001228">
    <property type="term" value="F:DNA-binding transcription activator activity, RNA polymerase II-specific"/>
    <property type="evidence" value="ECO:0007669"/>
    <property type="project" value="TreeGrafter"/>
</dbReference>
<keyword evidence="2" id="KW-1185">Reference proteome</keyword>
<dbReference type="InterPro" id="IPR053157">
    <property type="entry name" value="Sterol_Uptake_Regulator"/>
</dbReference>
<reference evidence="1 2" key="2">
    <citation type="submission" date="2015-05" db="EMBL/GenBank/DDBJ databases">
        <authorList>
            <person name="Morales-Cruz A."/>
            <person name="Amrine K.C."/>
            <person name="Cantu D."/>
        </authorList>
    </citation>
    <scope>NUCLEOTIDE SEQUENCE [LARGE SCALE GENOMIC DNA]</scope>
    <source>
        <strain evidence="1">UCRPC4</strain>
    </source>
</reference>
<accession>A0A0G2DYN3</accession>